<dbReference type="EMBL" id="JBBPBM010000019">
    <property type="protein sequence ID" value="KAK8553980.1"/>
    <property type="molecule type" value="Genomic_DNA"/>
</dbReference>
<name>A0ABR2EB28_9ROSI</name>
<evidence type="ECO:0000313" key="2">
    <source>
        <dbReference type="Proteomes" id="UP001472677"/>
    </source>
</evidence>
<reference evidence="1 2" key="1">
    <citation type="journal article" date="2024" name="G3 (Bethesda)">
        <title>Genome assembly of Hibiscus sabdariffa L. provides insights into metabolisms of medicinal natural products.</title>
        <authorList>
            <person name="Kim T."/>
        </authorList>
    </citation>
    <scope>NUCLEOTIDE SEQUENCE [LARGE SCALE GENOMIC DNA]</scope>
    <source>
        <strain evidence="1">TK-2024</strain>
        <tissue evidence="1">Old leaves</tissue>
    </source>
</reference>
<gene>
    <name evidence="1" type="ORF">V6N12_030959</name>
</gene>
<evidence type="ECO:0000313" key="1">
    <source>
        <dbReference type="EMBL" id="KAK8553980.1"/>
    </source>
</evidence>
<comment type="caution">
    <text evidence="1">The sequence shown here is derived from an EMBL/GenBank/DDBJ whole genome shotgun (WGS) entry which is preliminary data.</text>
</comment>
<organism evidence="1 2">
    <name type="scientific">Hibiscus sabdariffa</name>
    <name type="common">roselle</name>
    <dbReference type="NCBI Taxonomy" id="183260"/>
    <lineage>
        <taxon>Eukaryota</taxon>
        <taxon>Viridiplantae</taxon>
        <taxon>Streptophyta</taxon>
        <taxon>Embryophyta</taxon>
        <taxon>Tracheophyta</taxon>
        <taxon>Spermatophyta</taxon>
        <taxon>Magnoliopsida</taxon>
        <taxon>eudicotyledons</taxon>
        <taxon>Gunneridae</taxon>
        <taxon>Pentapetalae</taxon>
        <taxon>rosids</taxon>
        <taxon>malvids</taxon>
        <taxon>Malvales</taxon>
        <taxon>Malvaceae</taxon>
        <taxon>Malvoideae</taxon>
        <taxon>Hibiscus</taxon>
    </lineage>
</organism>
<proteinExistence type="predicted"/>
<dbReference type="Proteomes" id="UP001472677">
    <property type="component" value="Unassembled WGS sequence"/>
</dbReference>
<keyword evidence="2" id="KW-1185">Reference proteome</keyword>
<protein>
    <submittedName>
        <fullName evidence="1">Uncharacterized protein</fullName>
    </submittedName>
</protein>
<accession>A0ABR2EB28</accession>
<sequence>MFVSGMLLMQTSKINNARDAVKQDGLKNTDDTLQYIEGMSEQELGVTRGIVDYIKAHSKSLETFQDDHWSQASSINQRAEETFQQRYMPPDKRLEEMLEDHHTVDPPLTTHLSHTVWQ</sequence>